<dbReference type="InterPro" id="IPR038720">
    <property type="entry name" value="YprB_RNase_H-like_dom"/>
</dbReference>
<dbReference type="SUPFAM" id="SSF53098">
    <property type="entry name" value="Ribonuclease H-like"/>
    <property type="match status" value="1"/>
</dbReference>
<evidence type="ECO:0000313" key="4">
    <source>
        <dbReference type="Proteomes" id="UP000008922"/>
    </source>
</evidence>
<accession>E8N4X0</accession>
<dbReference type="eggNOG" id="COG0790">
    <property type="taxonomic scope" value="Bacteria"/>
</dbReference>
<dbReference type="Gene3D" id="3.30.420.10">
    <property type="entry name" value="Ribonuclease H-like superfamily/Ribonuclease H"/>
    <property type="match status" value="1"/>
</dbReference>
<proteinExistence type="predicted"/>
<dbReference type="Gene3D" id="1.25.40.10">
    <property type="entry name" value="Tetratricopeptide repeat domain"/>
    <property type="match status" value="1"/>
</dbReference>
<dbReference type="PANTHER" id="PTHR38462">
    <property type="entry name" value="EXONUCLEASE-LIKE PROTEIN"/>
    <property type="match status" value="1"/>
</dbReference>
<dbReference type="HOGENOM" id="CLU_035904_2_0_0"/>
<reference evidence="3 4" key="1">
    <citation type="submission" date="2010-12" db="EMBL/GenBank/DDBJ databases">
        <title>Whole genome sequence of Anaerolinea thermophila UNI-1.</title>
        <authorList>
            <person name="Narita-Yamada S."/>
            <person name="Kishi E."/>
            <person name="Watanabe Y."/>
            <person name="Takasaki K."/>
            <person name="Ankai A."/>
            <person name="Oguchi A."/>
            <person name="Fukui S."/>
            <person name="Takahashi M."/>
            <person name="Yashiro I."/>
            <person name="Hosoyama A."/>
            <person name="Sekiguchi Y."/>
            <person name="Hanada S."/>
            <person name="Fujita N."/>
        </authorList>
    </citation>
    <scope>NUCLEOTIDE SEQUENCE [LARGE SCALE GENOMIC DNA]</scope>
    <source>
        <strain evidence="4">DSM 14523 / JCM 11388 / NBRC 100420 / UNI-1</strain>
    </source>
</reference>
<feature type="compositionally biased region" description="Polar residues" evidence="1">
    <location>
        <begin position="19"/>
        <end position="34"/>
    </location>
</feature>
<dbReference type="InParanoid" id="E8N4X0"/>
<protein>
    <recommendedName>
        <fullName evidence="2">YprB ribonuclease H-like domain-containing protein</fullName>
    </recommendedName>
</protein>
<name>E8N4X0_ANATU</name>
<dbReference type="EMBL" id="AP012029">
    <property type="protein sequence ID" value="BAJ63484.1"/>
    <property type="molecule type" value="Genomic_DNA"/>
</dbReference>
<evidence type="ECO:0000313" key="3">
    <source>
        <dbReference type="EMBL" id="BAJ63484.1"/>
    </source>
</evidence>
<dbReference type="GO" id="GO:0003676">
    <property type="term" value="F:nucleic acid binding"/>
    <property type="evidence" value="ECO:0007669"/>
    <property type="project" value="InterPro"/>
</dbReference>
<sequence>MTNLREKLQSLGYKKDNGSSKSETNVLTDNHGQTRQVNDSTFQDRLYKVIQSYPLPYPHGEVLIEDSAPLGMIGEWAKTPQISALTLSDVVFIDTETSGLVGGTGTFAFMAGIGLYKEKRFEVHQIFLPEPVDEFAFLEEIHRILSPFPVIVTFNGKSFDLPLLQTRFILNRMQTIPEEKNHIDLLHLARRFWRERLESCSLSELEKQILHVQREEQEVPGYLIPEIYFRYLKTKDFSLLNGVFYHNRVDILSMAALFQFMSRVLSQPEIFPLHSMDLASVARLYHDMGYWDMASHLYSQALSEEMPQDILIKTFLRNAEIHKKKGNLPEAIELWKKAAEYGNLEAHLELAKIYEHTLKNLEIALEWANRAFTLCNTLPLPLWKRKEWLREISHRIQRLEQKKRKDSYGTTPL</sequence>
<dbReference type="PANTHER" id="PTHR38462:SF1">
    <property type="entry name" value="YPRB RIBONUCLEASE H-LIKE DOMAIN-CONTAINING PROTEIN"/>
    <property type="match status" value="1"/>
</dbReference>
<organism evidence="3 4">
    <name type="scientific">Anaerolinea thermophila (strain DSM 14523 / JCM 11388 / NBRC 100420 / UNI-1)</name>
    <dbReference type="NCBI Taxonomy" id="926569"/>
    <lineage>
        <taxon>Bacteria</taxon>
        <taxon>Bacillati</taxon>
        <taxon>Chloroflexota</taxon>
        <taxon>Anaerolineae</taxon>
        <taxon>Anaerolineales</taxon>
        <taxon>Anaerolineaceae</taxon>
        <taxon>Anaerolinea</taxon>
    </lineage>
</organism>
<evidence type="ECO:0000256" key="1">
    <source>
        <dbReference type="SAM" id="MobiDB-lite"/>
    </source>
</evidence>
<dbReference type="KEGG" id="atm:ANT_14560"/>
<dbReference type="AlphaFoldDB" id="E8N4X0"/>
<feature type="region of interest" description="Disordered" evidence="1">
    <location>
        <begin position="1"/>
        <end position="34"/>
    </location>
</feature>
<dbReference type="InterPro" id="IPR036397">
    <property type="entry name" value="RNaseH_sf"/>
</dbReference>
<dbReference type="Proteomes" id="UP000008922">
    <property type="component" value="Chromosome"/>
</dbReference>
<keyword evidence="4" id="KW-1185">Reference proteome</keyword>
<dbReference type="InterPro" id="IPR012337">
    <property type="entry name" value="RNaseH-like_sf"/>
</dbReference>
<dbReference type="Pfam" id="PF13482">
    <property type="entry name" value="RNase_H_2"/>
    <property type="match status" value="1"/>
</dbReference>
<dbReference type="OrthoDB" id="9790530at2"/>
<dbReference type="eggNOG" id="COG3359">
    <property type="taxonomic scope" value="Bacteria"/>
</dbReference>
<feature type="compositionally biased region" description="Basic and acidic residues" evidence="1">
    <location>
        <begin position="1"/>
        <end position="18"/>
    </location>
</feature>
<evidence type="ECO:0000259" key="2">
    <source>
        <dbReference type="Pfam" id="PF13482"/>
    </source>
</evidence>
<dbReference type="SUPFAM" id="SSF81901">
    <property type="entry name" value="HCP-like"/>
    <property type="match status" value="1"/>
</dbReference>
<dbReference type="RefSeq" id="WP_013559866.1">
    <property type="nucleotide sequence ID" value="NC_014960.1"/>
</dbReference>
<dbReference type="STRING" id="926569.ANT_14560"/>
<feature type="domain" description="YprB ribonuclease H-like" evidence="2">
    <location>
        <begin position="91"/>
        <end position="260"/>
    </location>
</feature>
<gene>
    <name evidence="3" type="ordered locus">ANT_14560</name>
</gene>
<dbReference type="InterPro" id="IPR011990">
    <property type="entry name" value="TPR-like_helical_dom_sf"/>
</dbReference>